<comment type="cofactor">
    <cofactor evidence="1">
        <name>Mg(2+)</name>
        <dbReference type="ChEBI" id="CHEBI:18420"/>
    </cofactor>
</comment>
<dbReference type="EMBL" id="CP081201">
    <property type="protein sequence ID" value="UXZ98124.1"/>
    <property type="molecule type" value="Genomic_DNA"/>
</dbReference>
<dbReference type="SUPFAM" id="SSF56784">
    <property type="entry name" value="HAD-like"/>
    <property type="match status" value="1"/>
</dbReference>
<keyword evidence="3" id="KW-0479">Metal-binding</keyword>
<gene>
    <name evidence="5" type="ORF">K3169_09750</name>
</gene>
<dbReference type="PANTHER" id="PTHR46193:SF10">
    <property type="entry name" value="6-PHOSPHOGLUCONATE PHOSPHATASE"/>
    <property type="match status" value="1"/>
</dbReference>
<dbReference type="Gene3D" id="1.10.150.240">
    <property type="entry name" value="Putative phosphatase, domain 2"/>
    <property type="match status" value="1"/>
</dbReference>
<name>A0ABY6FKF0_9PSED</name>
<accession>A0ABY6FKF0</accession>
<dbReference type="InterPro" id="IPR036412">
    <property type="entry name" value="HAD-like_sf"/>
</dbReference>
<organism evidence="5 6">
    <name type="scientific">Pseudomonas phytophila</name>
    <dbReference type="NCBI Taxonomy" id="2867264"/>
    <lineage>
        <taxon>Bacteria</taxon>
        <taxon>Pseudomonadati</taxon>
        <taxon>Pseudomonadota</taxon>
        <taxon>Gammaproteobacteria</taxon>
        <taxon>Pseudomonadales</taxon>
        <taxon>Pseudomonadaceae</taxon>
        <taxon>Pseudomonas</taxon>
    </lineage>
</organism>
<dbReference type="NCBIfam" id="TIGR01509">
    <property type="entry name" value="HAD-SF-IA-v3"/>
    <property type="match status" value="1"/>
</dbReference>
<reference evidence="5" key="1">
    <citation type="submission" date="2021-08" db="EMBL/GenBank/DDBJ databases">
        <title>Complete genome sequence of Pseudomonas phytophila.</title>
        <authorList>
            <person name="Weir B.S."/>
            <person name="Templeton M.D."/>
            <person name="Arshed S."/>
            <person name="Andersen M.T."/>
            <person name="Jayaraman J."/>
        </authorList>
    </citation>
    <scope>NUCLEOTIDE SEQUENCE</scope>
    <source>
        <strain evidence="5">ICMP 23753</strain>
    </source>
</reference>
<dbReference type="Gene3D" id="3.40.50.1000">
    <property type="entry name" value="HAD superfamily/HAD-like"/>
    <property type="match status" value="1"/>
</dbReference>
<sequence length="214" mass="23400">MSVKGIIFDNDGTLVDSERVAATLLHQMLSEHNIQLSVAEVLDRYRGVQFELFMADIKTQAPGLNVDRFVQSFREASLHMFQAGLNAMPGAVDFVKALKLPGCVTSNGPPSKIETTLKAAGLYPWFEGRLISAYDVGSWKPEPGLILAGCDFLDLPPENCLLVEDSHAGVQAGLAAGTKVVGYGLDTDFSVYVGRPDFYLARHYRDLAHLLTRI</sequence>
<evidence type="ECO:0000256" key="1">
    <source>
        <dbReference type="ARBA" id="ARBA00001946"/>
    </source>
</evidence>
<dbReference type="InterPro" id="IPR051600">
    <property type="entry name" value="Beta-PGM-like"/>
</dbReference>
<dbReference type="RefSeq" id="WP_122397810.1">
    <property type="nucleotide sequence ID" value="NZ_CP081201.1"/>
</dbReference>
<dbReference type="InterPro" id="IPR023198">
    <property type="entry name" value="PGP-like_dom2"/>
</dbReference>
<evidence type="ECO:0000256" key="3">
    <source>
        <dbReference type="ARBA" id="ARBA00022723"/>
    </source>
</evidence>
<dbReference type="SFLD" id="SFLDS00003">
    <property type="entry name" value="Haloacid_Dehalogenase"/>
    <property type="match status" value="1"/>
</dbReference>
<evidence type="ECO:0000256" key="4">
    <source>
        <dbReference type="ARBA" id="ARBA00022842"/>
    </source>
</evidence>
<dbReference type="Proteomes" id="UP001063228">
    <property type="component" value="Chromosome"/>
</dbReference>
<evidence type="ECO:0000313" key="5">
    <source>
        <dbReference type="EMBL" id="UXZ98124.1"/>
    </source>
</evidence>
<dbReference type="SFLD" id="SFLDG01129">
    <property type="entry name" value="C1.5:_HAD__Beta-PGM__Phosphata"/>
    <property type="match status" value="1"/>
</dbReference>
<keyword evidence="6" id="KW-1185">Reference proteome</keyword>
<protein>
    <submittedName>
        <fullName evidence="5">HAD-IA family hydrolase</fullName>
    </submittedName>
</protein>
<dbReference type="Pfam" id="PF00702">
    <property type="entry name" value="Hydrolase"/>
    <property type="match status" value="1"/>
</dbReference>
<dbReference type="InterPro" id="IPR006439">
    <property type="entry name" value="HAD-SF_hydro_IA"/>
</dbReference>
<keyword evidence="4" id="KW-0460">Magnesium</keyword>
<evidence type="ECO:0000256" key="2">
    <source>
        <dbReference type="ARBA" id="ARBA00006171"/>
    </source>
</evidence>
<keyword evidence="5" id="KW-0378">Hydrolase</keyword>
<dbReference type="InterPro" id="IPR023214">
    <property type="entry name" value="HAD_sf"/>
</dbReference>
<dbReference type="PANTHER" id="PTHR46193">
    <property type="entry name" value="6-PHOSPHOGLUCONATE PHOSPHATASE"/>
    <property type="match status" value="1"/>
</dbReference>
<proteinExistence type="inferred from homology"/>
<dbReference type="PRINTS" id="PR00413">
    <property type="entry name" value="HADHALOGNASE"/>
</dbReference>
<evidence type="ECO:0000313" key="6">
    <source>
        <dbReference type="Proteomes" id="UP001063228"/>
    </source>
</evidence>
<comment type="similarity">
    <text evidence="2">Belongs to the HAD-like hydrolase superfamily. CbbY/CbbZ/Gph/YieH family.</text>
</comment>
<dbReference type="GO" id="GO:0016787">
    <property type="term" value="F:hydrolase activity"/>
    <property type="evidence" value="ECO:0007669"/>
    <property type="project" value="UniProtKB-KW"/>
</dbReference>